<dbReference type="AlphaFoldDB" id="A0A2A6CW99"/>
<keyword evidence="7" id="KW-0446">Lipid-binding</keyword>
<evidence type="ECO:0000313" key="9">
    <source>
        <dbReference type="Proteomes" id="UP000005239"/>
    </source>
</evidence>
<evidence type="ECO:0000256" key="1">
    <source>
        <dbReference type="ARBA" id="ARBA00004613"/>
    </source>
</evidence>
<dbReference type="PANTHER" id="PTHR31418">
    <property type="entry name" value="FATTY-ACID AND RETINOL-BINDING PROTEIN 1"/>
    <property type="match status" value="1"/>
</dbReference>
<proteinExistence type="inferred from homology"/>
<dbReference type="Proteomes" id="UP000005239">
    <property type="component" value="Unassembled WGS sequence"/>
</dbReference>
<name>A0A2A6CW99_PRIPA</name>
<dbReference type="PANTHER" id="PTHR31418:SF7">
    <property type="entry name" value="FATTY-ACID AND RETINOL-BINDING PROTEIN 1"/>
    <property type="match status" value="1"/>
</dbReference>
<evidence type="ECO:0000256" key="3">
    <source>
        <dbReference type="ARBA" id="ARBA00017453"/>
    </source>
</evidence>
<keyword evidence="9" id="KW-1185">Reference proteome</keyword>
<reference evidence="8" key="2">
    <citation type="submission" date="2022-06" db="UniProtKB">
        <authorList>
            <consortium name="EnsemblMetazoa"/>
        </authorList>
    </citation>
    <scope>IDENTIFICATION</scope>
    <source>
        <strain evidence="8">PS312</strain>
    </source>
</reference>
<evidence type="ECO:0000256" key="2">
    <source>
        <dbReference type="ARBA" id="ARBA00006648"/>
    </source>
</evidence>
<keyword evidence="6" id="KW-0175">Coiled coil</keyword>
<evidence type="ECO:0000256" key="7">
    <source>
        <dbReference type="ARBA" id="ARBA00023121"/>
    </source>
</evidence>
<organism evidence="8 9">
    <name type="scientific">Pristionchus pacificus</name>
    <name type="common">Parasitic nematode worm</name>
    <dbReference type="NCBI Taxonomy" id="54126"/>
    <lineage>
        <taxon>Eukaryota</taxon>
        <taxon>Metazoa</taxon>
        <taxon>Ecdysozoa</taxon>
        <taxon>Nematoda</taxon>
        <taxon>Chromadorea</taxon>
        <taxon>Rhabditida</taxon>
        <taxon>Rhabditina</taxon>
        <taxon>Diplogasteromorpha</taxon>
        <taxon>Diplogasteroidea</taxon>
        <taxon>Neodiplogasteridae</taxon>
        <taxon>Pristionchus</taxon>
    </lineage>
</organism>
<dbReference type="InterPro" id="IPR008632">
    <property type="entry name" value="Gp-FAR-1"/>
</dbReference>
<reference evidence="9" key="1">
    <citation type="journal article" date="2008" name="Nat. Genet.">
        <title>The Pristionchus pacificus genome provides a unique perspective on nematode lifestyle and parasitism.</title>
        <authorList>
            <person name="Dieterich C."/>
            <person name="Clifton S.W."/>
            <person name="Schuster L.N."/>
            <person name="Chinwalla A."/>
            <person name="Delehaunty K."/>
            <person name="Dinkelacker I."/>
            <person name="Fulton L."/>
            <person name="Fulton R."/>
            <person name="Godfrey J."/>
            <person name="Minx P."/>
            <person name="Mitreva M."/>
            <person name="Roeseler W."/>
            <person name="Tian H."/>
            <person name="Witte H."/>
            <person name="Yang S.P."/>
            <person name="Wilson R.K."/>
            <person name="Sommer R.J."/>
        </authorList>
    </citation>
    <scope>NUCLEOTIDE SEQUENCE [LARGE SCALE GENOMIC DNA]</scope>
    <source>
        <strain evidence="9">PS312</strain>
    </source>
</reference>
<gene>
    <name evidence="8" type="primary">WBGene00104405</name>
</gene>
<dbReference type="EnsemblMetazoa" id="PPA14851.1">
    <property type="protein sequence ID" value="PPA14851.1"/>
    <property type="gene ID" value="WBGene00104405"/>
</dbReference>
<dbReference type="GO" id="GO:0005576">
    <property type="term" value="C:extracellular region"/>
    <property type="evidence" value="ECO:0007669"/>
    <property type="project" value="UniProtKB-SubCell"/>
</dbReference>
<comment type="subcellular location">
    <subcellularLocation>
        <location evidence="1">Secreted</location>
    </subcellularLocation>
</comment>
<accession>A0A2A6CW99</accession>
<evidence type="ECO:0000256" key="4">
    <source>
        <dbReference type="ARBA" id="ARBA00022525"/>
    </source>
</evidence>
<keyword evidence="5" id="KW-0732">Signal</keyword>
<dbReference type="GO" id="GO:0008289">
    <property type="term" value="F:lipid binding"/>
    <property type="evidence" value="ECO:0007669"/>
    <property type="project" value="UniProtKB-KW"/>
</dbReference>
<evidence type="ECO:0000256" key="5">
    <source>
        <dbReference type="ARBA" id="ARBA00022729"/>
    </source>
</evidence>
<keyword evidence="4" id="KW-0964">Secreted</keyword>
<sequence>MVFRQFIVLLSLSSISNLTLCFGEPDNSAIEKSSAIIREEAKLLNISAVKLVLTCTATYIDVVAEKYREGFLSGMMYTSLDLLRRKRGIRMSYEKEIRWFNEMTNDLSNESNKFLKMAILVILQALEEFLTTMDAYDESMEFSNDKNITNLQLRALEKIPHSHNKVIRAYNKLSTNSKMELETTFCLRTIYNHFRHNLLVRNAGSEMLTQEYWDKIEISNHTLNFPKLEVIKSMSSRQLTILLSLSSISILSQCFGEPNNSLFEKSLTIIREEAQLLNISAVKLALTCTARYVDVVPEKYREGFLSGMMYTSMDLIRKSYEKEIRWLNETADDLSDESNNFLKMALEEILITMDGYYQSIEVSDGKNITNLQLRALEKIPHSHNKVIRAYNKLSTNSKMELETTFCLRTIYNHFRHNLLVRNAGSEMLTQEYWDKIEISNHTLNFPKLEVISGYV</sequence>
<evidence type="ECO:0000256" key="6">
    <source>
        <dbReference type="ARBA" id="ARBA00023054"/>
    </source>
</evidence>
<protein>
    <recommendedName>
        <fullName evidence="3">Fatty-acid and retinol-binding protein 1</fullName>
    </recommendedName>
</protein>
<accession>A0A8R1YGA6</accession>
<comment type="similarity">
    <text evidence="2">Belongs to the fatty-acid and retinol-binding protein (FARBP) family.</text>
</comment>
<evidence type="ECO:0000313" key="8">
    <source>
        <dbReference type="EnsemblMetazoa" id="PPA14851.1"/>
    </source>
</evidence>